<comment type="similarity">
    <text evidence="1">Belongs to the nuclease type I family.</text>
</comment>
<name>A0A397A8N1_APHAT</name>
<sequence length="340" mass="37178">MKAVSVLSVLATVVSVQAWWDNGHQLVGEVATQLLAKEDVATIQSVLGTWNDDYPNTGEITTATIWADLIKCESVKSTYCPSPTKPAVRYMDDWHYVNLPTNVNGSDWHGLTSKDVDLLIKAILDGRGLYTLQQSLRTIAKSKSAWSANFVLRFFLHVFGDVHQPCHSTVGISDKFPDGDVGGNLYRFVQPCSASNLHAIWDNAAGTFTSNWHPTSLPGSPDRLALTANATALLQKYADKPDVLNYAQYAKLSYADFTKAVATDKVLEKTLLDTYDVARSVVYVGLDLTNWTESKVACPSAAYQATLVATVEARIVLAGKRMAVVLAQFAKQFRAQGLAQ</sequence>
<keyword evidence="8" id="KW-0732">Signal</keyword>
<comment type="caution">
    <text evidence="9">The sequence shown here is derived from an EMBL/GenBank/DDBJ whole genome shotgun (WGS) entry which is preliminary data.</text>
</comment>
<dbReference type="PANTHER" id="PTHR33146:SF10">
    <property type="entry name" value="STRAND-SPECIFIC NUCLEASE, PUTATIVE-RELATED"/>
    <property type="match status" value="1"/>
</dbReference>
<dbReference type="SUPFAM" id="SSF48537">
    <property type="entry name" value="Phospholipase C/P1 nuclease"/>
    <property type="match status" value="1"/>
</dbReference>
<keyword evidence="7" id="KW-0325">Glycoprotein</keyword>
<evidence type="ECO:0000313" key="10">
    <source>
        <dbReference type="Proteomes" id="UP000266239"/>
    </source>
</evidence>
<dbReference type="AlphaFoldDB" id="A0A397A8N1"/>
<evidence type="ECO:0000256" key="1">
    <source>
        <dbReference type="ARBA" id="ARBA00009547"/>
    </source>
</evidence>
<dbReference type="InterPro" id="IPR008947">
    <property type="entry name" value="PLipase_C/P1_nuclease_dom_sf"/>
</dbReference>
<reference evidence="9 10" key="1">
    <citation type="submission" date="2018-08" db="EMBL/GenBank/DDBJ databases">
        <title>Aphanomyces genome sequencing and annotation.</title>
        <authorList>
            <person name="Minardi D."/>
            <person name="Oidtmann B."/>
            <person name="Van Der Giezen M."/>
            <person name="Studholme D.J."/>
        </authorList>
    </citation>
    <scope>NUCLEOTIDE SEQUENCE [LARGE SCALE GENOMIC DNA]</scope>
    <source>
        <strain evidence="9 10">Yx</strain>
    </source>
</reference>
<evidence type="ECO:0000256" key="4">
    <source>
        <dbReference type="ARBA" id="ARBA00022759"/>
    </source>
</evidence>
<accession>A0A397A8N1</accession>
<keyword evidence="2" id="KW-0540">Nuclease</keyword>
<evidence type="ECO:0000256" key="8">
    <source>
        <dbReference type="SAM" id="SignalP"/>
    </source>
</evidence>
<keyword evidence="4" id="KW-0255">Endonuclease</keyword>
<dbReference type="GO" id="GO:0046872">
    <property type="term" value="F:metal ion binding"/>
    <property type="evidence" value="ECO:0007669"/>
    <property type="project" value="UniProtKB-KW"/>
</dbReference>
<keyword evidence="3" id="KW-0479">Metal-binding</keyword>
<dbReference type="PANTHER" id="PTHR33146">
    <property type="entry name" value="ENDONUCLEASE 4"/>
    <property type="match status" value="1"/>
</dbReference>
<dbReference type="Gene3D" id="1.10.575.10">
    <property type="entry name" value="P1 Nuclease"/>
    <property type="match status" value="1"/>
</dbReference>
<keyword evidence="6" id="KW-1015">Disulfide bond</keyword>
<feature type="chain" id="PRO_5017293083" description="S1/P1 nuclease" evidence="8">
    <location>
        <begin position="19"/>
        <end position="340"/>
    </location>
</feature>
<evidence type="ECO:0000256" key="3">
    <source>
        <dbReference type="ARBA" id="ARBA00022723"/>
    </source>
</evidence>
<feature type="signal peptide" evidence="8">
    <location>
        <begin position="1"/>
        <end position="18"/>
    </location>
</feature>
<evidence type="ECO:0008006" key="11">
    <source>
        <dbReference type="Google" id="ProtNLM"/>
    </source>
</evidence>
<organism evidence="9 10">
    <name type="scientific">Aphanomyces astaci</name>
    <name type="common">Crayfish plague agent</name>
    <dbReference type="NCBI Taxonomy" id="112090"/>
    <lineage>
        <taxon>Eukaryota</taxon>
        <taxon>Sar</taxon>
        <taxon>Stramenopiles</taxon>
        <taxon>Oomycota</taxon>
        <taxon>Saprolegniomycetes</taxon>
        <taxon>Saprolegniales</taxon>
        <taxon>Verrucalvaceae</taxon>
        <taxon>Aphanomyces</taxon>
    </lineage>
</organism>
<dbReference type="Proteomes" id="UP000266239">
    <property type="component" value="Unassembled WGS sequence"/>
</dbReference>
<proteinExistence type="inferred from homology"/>
<evidence type="ECO:0000313" key="9">
    <source>
        <dbReference type="EMBL" id="RHY04173.1"/>
    </source>
</evidence>
<dbReference type="Pfam" id="PF02265">
    <property type="entry name" value="S1-P1_nuclease"/>
    <property type="match status" value="1"/>
</dbReference>
<dbReference type="EMBL" id="QUTA01008283">
    <property type="protein sequence ID" value="RHY04173.1"/>
    <property type="molecule type" value="Genomic_DNA"/>
</dbReference>
<keyword evidence="5" id="KW-0378">Hydrolase</keyword>
<dbReference type="VEuPathDB" id="FungiDB:H257_15511"/>
<evidence type="ECO:0000256" key="7">
    <source>
        <dbReference type="ARBA" id="ARBA00023180"/>
    </source>
</evidence>
<dbReference type="GO" id="GO:0004519">
    <property type="term" value="F:endonuclease activity"/>
    <property type="evidence" value="ECO:0007669"/>
    <property type="project" value="UniProtKB-KW"/>
</dbReference>
<evidence type="ECO:0000256" key="5">
    <source>
        <dbReference type="ARBA" id="ARBA00022801"/>
    </source>
</evidence>
<dbReference type="InterPro" id="IPR003154">
    <property type="entry name" value="S1/P1nuclease"/>
</dbReference>
<dbReference type="GO" id="GO:0006308">
    <property type="term" value="P:DNA catabolic process"/>
    <property type="evidence" value="ECO:0007669"/>
    <property type="project" value="InterPro"/>
</dbReference>
<protein>
    <recommendedName>
        <fullName evidence="11">S1/P1 nuclease</fullName>
    </recommendedName>
</protein>
<dbReference type="CDD" id="cd11010">
    <property type="entry name" value="S1-P1_nuclease"/>
    <property type="match status" value="1"/>
</dbReference>
<dbReference type="GO" id="GO:0016788">
    <property type="term" value="F:hydrolase activity, acting on ester bonds"/>
    <property type="evidence" value="ECO:0007669"/>
    <property type="project" value="InterPro"/>
</dbReference>
<dbReference type="GO" id="GO:0003676">
    <property type="term" value="F:nucleic acid binding"/>
    <property type="evidence" value="ECO:0007669"/>
    <property type="project" value="InterPro"/>
</dbReference>
<evidence type="ECO:0000256" key="6">
    <source>
        <dbReference type="ARBA" id="ARBA00023157"/>
    </source>
</evidence>
<evidence type="ECO:0000256" key="2">
    <source>
        <dbReference type="ARBA" id="ARBA00022722"/>
    </source>
</evidence>
<gene>
    <name evidence="9" type="ORF">DYB25_006687</name>
</gene>